<dbReference type="FunFam" id="3.30.70.240:FF:000007">
    <property type="entry name" value="Translation factor GUF1, mitochondrial"/>
    <property type="match status" value="1"/>
</dbReference>
<dbReference type="InterPro" id="IPR005225">
    <property type="entry name" value="Small_GTP-bd"/>
</dbReference>
<dbReference type="FunFam" id="3.30.70.2570:FF:000001">
    <property type="entry name" value="Translation factor GUF1, mitochondrial"/>
    <property type="match status" value="1"/>
</dbReference>
<comment type="subcellular location">
    <subcellularLocation>
        <location evidence="8">Mitochondrion inner membrane</location>
        <topology evidence="8">Peripheral membrane protein</topology>
        <orientation evidence="8">Matrix side</orientation>
    </subcellularLocation>
</comment>
<dbReference type="eggNOG" id="KOG0462">
    <property type="taxonomic scope" value="Eukaryota"/>
</dbReference>
<dbReference type="OrthoDB" id="1074at2759"/>
<dbReference type="EMBL" id="GL433840">
    <property type="protein sequence ID" value="EFN57155.1"/>
    <property type="molecule type" value="Genomic_DNA"/>
</dbReference>
<evidence type="ECO:0000256" key="7">
    <source>
        <dbReference type="ARBA" id="ARBA00023136"/>
    </source>
</evidence>
<dbReference type="KEGG" id="cvr:CHLNCDRAFT_56093"/>
<dbReference type="InterPro" id="IPR013842">
    <property type="entry name" value="LepA_CTD"/>
</dbReference>
<dbReference type="GO" id="GO:0005759">
    <property type="term" value="C:mitochondrial matrix"/>
    <property type="evidence" value="ECO:0007669"/>
    <property type="project" value="UniProtKB-UniRule"/>
</dbReference>
<dbReference type="InterPro" id="IPR009000">
    <property type="entry name" value="Transl_B-barrel_sf"/>
</dbReference>
<comment type="function">
    <text evidence="8">Promotes mitochondrial protein synthesis. May act as a fidelity factor of the translation reaction, by catalyzing a one-codon backward translocation of tRNAs on improperly translocated ribosomes. Binds to mitochondrial ribosomes in a GTP-dependent manner.</text>
</comment>
<comment type="catalytic activity">
    <reaction evidence="8">
        <text>GTP + H2O = GDP + phosphate + H(+)</text>
        <dbReference type="Rhea" id="RHEA:19669"/>
        <dbReference type="ChEBI" id="CHEBI:15377"/>
        <dbReference type="ChEBI" id="CHEBI:15378"/>
        <dbReference type="ChEBI" id="CHEBI:37565"/>
        <dbReference type="ChEBI" id="CHEBI:43474"/>
        <dbReference type="ChEBI" id="CHEBI:58189"/>
        <dbReference type="EC" id="3.6.5.n1"/>
    </reaction>
</comment>
<dbReference type="InParanoid" id="E1ZB26"/>
<evidence type="ECO:0000259" key="9">
    <source>
        <dbReference type="PROSITE" id="PS51722"/>
    </source>
</evidence>
<keyword evidence="5 8" id="KW-0496">Mitochondrion</keyword>
<dbReference type="Gene3D" id="3.30.70.240">
    <property type="match status" value="1"/>
</dbReference>
<dbReference type="InterPro" id="IPR006297">
    <property type="entry name" value="EF-4"/>
</dbReference>
<keyword evidence="4 8" id="KW-0378">Hydrolase</keyword>
<keyword evidence="8" id="KW-0648">Protein biosynthesis</keyword>
<dbReference type="CDD" id="cd01890">
    <property type="entry name" value="LepA"/>
    <property type="match status" value="1"/>
</dbReference>
<dbReference type="GO" id="GO:0005743">
    <property type="term" value="C:mitochondrial inner membrane"/>
    <property type="evidence" value="ECO:0007669"/>
    <property type="project" value="UniProtKB-SubCell"/>
</dbReference>
<dbReference type="Gene3D" id="2.40.30.10">
    <property type="entry name" value="Translation factors"/>
    <property type="match status" value="1"/>
</dbReference>
<dbReference type="Gene3D" id="3.30.70.2570">
    <property type="entry name" value="Elongation factor 4, C-terminal domain"/>
    <property type="match status" value="1"/>
</dbReference>
<name>E1ZB26_CHLVA</name>
<dbReference type="SUPFAM" id="SSF54980">
    <property type="entry name" value="EF-G C-terminal domain-like"/>
    <property type="match status" value="2"/>
</dbReference>
<dbReference type="InterPro" id="IPR000640">
    <property type="entry name" value="EFG_V-like"/>
</dbReference>
<feature type="binding site" evidence="8">
    <location>
        <begin position="26"/>
        <end position="33"/>
    </location>
    <ligand>
        <name>GTP</name>
        <dbReference type="ChEBI" id="CHEBI:37565"/>
    </ligand>
</feature>
<dbReference type="GO" id="GO:0045727">
    <property type="term" value="P:positive regulation of translation"/>
    <property type="evidence" value="ECO:0007669"/>
    <property type="project" value="UniProtKB-UniRule"/>
</dbReference>
<dbReference type="Pfam" id="PF03144">
    <property type="entry name" value="GTP_EFTU_D2"/>
    <property type="match status" value="1"/>
</dbReference>
<dbReference type="Gene3D" id="3.40.50.300">
    <property type="entry name" value="P-loop containing nucleotide triphosphate hydrolases"/>
    <property type="match status" value="1"/>
</dbReference>
<keyword evidence="2 8" id="KW-0547">Nucleotide-binding</keyword>
<evidence type="ECO:0000313" key="10">
    <source>
        <dbReference type="EMBL" id="EFN57155.1"/>
    </source>
</evidence>
<organism evidence="11">
    <name type="scientific">Chlorella variabilis</name>
    <name type="common">Green alga</name>
    <dbReference type="NCBI Taxonomy" id="554065"/>
    <lineage>
        <taxon>Eukaryota</taxon>
        <taxon>Viridiplantae</taxon>
        <taxon>Chlorophyta</taxon>
        <taxon>core chlorophytes</taxon>
        <taxon>Trebouxiophyceae</taxon>
        <taxon>Chlorellales</taxon>
        <taxon>Chlorellaceae</taxon>
        <taxon>Chlorella clade</taxon>
        <taxon>Chlorella</taxon>
    </lineage>
</organism>
<dbReference type="Pfam" id="PF06421">
    <property type="entry name" value="LepA_C"/>
    <property type="match status" value="1"/>
</dbReference>
<feature type="binding site" evidence="8">
    <location>
        <begin position="88"/>
        <end position="92"/>
    </location>
    <ligand>
        <name>GTP</name>
        <dbReference type="ChEBI" id="CHEBI:37565"/>
    </ligand>
</feature>
<dbReference type="InterPro" id="IPR038363">
    <property type="entry name" value="LepA_C_sf"/>
</dbReference>
<dbReference type="SUPFAM" id="SSF52540">
    <property type="entry name" value="P-loop containing nucleoside triphosphate hydrolases"/>
    <property type="match status" value="1"/>
</dbReference>
<dbReference type="GO" id="GO:0006412">
    <property type="term" value="P:translation"/>
    <property type="evidence" value="ECO:0007669"/>
    <property type="project" value="UniProtKB-KW"/>
</dbReference>
<dbReference type="CDD" id="cd16260">
    <property type="entry name" value="EF4_III"/>
    <property type="match status" value="1"/>
</dbReference>
<dbReference type="InterPro" id="IPR004161">
    <property type="entry name" value="EFTu-like_2"/>
</dbReference>
<keyword evidence="11" id="KW-1185">Reference proteome</keyword>
<evidence type="ECO:0000256" key="4">
    <source>
        <dbReference type="ARBA" id="ARBA00022801"/>
    </source>
</evidence>
<dbReference type="CDD" id="cd03709">
    <property type="entry name" value="lepA_C"/>
    <property type="match status" value="1"/>
</dbReference>
<dbReference type="STRING" id="554065.E1ZB26"/>
<dbReference type="InterPro" id="IPR027417">
    <property type="entry name" value="P-loop_NTPase"/>
</dbReference>
<proteinExistence type="inferred from homology"/>
<dbReference type="Pfam" id="PF00679">
    <property type="entry name" value="EFG_C"/>
    <property type="match status" value="1"/>
</dbReference>
<evidence type="ECO:0000313" key="11">
    <source>
        <dbReference type="Proteomes" id="UP000008141"/>
    </source>
</evidence>
<dbReference type="PANTHER" id="PTHR43512">
    <property type="entry name" value="TRANSLATION FACTOR GUF1-RELATED"/>
    <property type="match status" value="1"/>
</dbReference>
<keyword evidence="6 8" id="KW-0342">GTP-binding</keyword>
<keyword evidence="7 8" id="KW-0472">Membrane</keyword>
<dbReference type="RefSeq" id="XP_005849257.1">
    <property type="nucleotide sequence ID" value="XM_005849195.1"/>
</dbReference>
<dbReference type="GeneID" id="17356588"/>
<dbReference type="EC" id="3.6.5.n1" evidence="8"/>
<dbReference type="InterPro" id="IPR000795">
    <property type="entry name" value="T_Tr_GTP-bd_dom"/>
</dbReference>
<dbReference type="Proteomes" id="UP000008141">
    <property type="component" value="Unassembled WGS sequence"/>
</dbReference>
<dbReference type="GO" id="GO:0097177">
    <property type="term" value="F:mitochondrial ribosome binding"/>
    <property type="evidence" value="ECO:0007669"/>
    <property type="project" value="TreeGrafter"/>
</dbReference>
<dbReference type="NCBIfam" id="TIGR00231">
    <property type="entry name" value="small_GTP"/>
    <property type="match status" value="1"/>
</dbReference>
<evidence type="ECO:0000256" key="2">
    <source>
        <dbReference type="ARBA" id="ARBA00022741"/>
    </source>
</evidence>
<feature type="domain" description="Tr-type G" evidence="9">
    <location>
        <begin position="17"/>
        <end position="193"/>
    </location>
</feature>
<dbReference type="AlphaFoldDB" id="E1ZB26"/>
<dbReference type="Gene3D" id="3.30.70.870">
    <property type="entry name" value="Elongation Factor G (Translational Gtpase), domain 3"/>
    <property type="match status" value="1"/>
</dbReference>
<dbReference type="SMART" id="SM00838">
    <property type="entry name" value="EFG_C"/>
    <property type="match status" value="1"/>
</dbReference>
<evidence type="ECO:0000256" key="6">
    <source>
        <dbReference type="ARBA" id="ARBA00023134"/>
    </source>
</evidence>
<dbReference type="SUPFAM" id="SSF50447">
    <property type="entry name" value="Translation proteins"/>
    <property type="match status" value="1"/>
</dbReference>
<dbReference type="GO" id="GO:0005525">
    <property type="term" value="F:GTP binding"/>
    <property type="evidence" value="ECO:0007669"/>
    <property type="project" value="UniProtKB-UniRule"/>
</dbReference>
<evidence type="ECO:0000256" key="8">
    <source>
        <dbReference type="HAMAP-Rule" id="MF_03137"/>
    </source>
</evidence>
<accession>E1ZB26</accession>
<dbReference type="OMA" id="HADVFHQ"/>
<dbReference type="FunCoup" id="E1ZB26">
    <property type="interactions" value="1668"/>
</dbReference>
<feature type="binding site" evidence="8">
    <location>
        <begin position="140"/>
        <end position="143"/>
    </location>
    <ligand>
        <name>GTP</name>
        <dbReference type="ChEBI" id="CHEBI:37565"/>
    </ligand>
</feature>
<dbReference type="NCBIfam" id="TIGR01393">
    <property type="entry name" value="lepA"/>
    <property type="match status" value="1"/>
</dbReference>
<dbReference type="CDD" id="cd03699">
    <property type="entry name" value="EF4_II"/>
    <property type="match status" value="1"/>
</dbReference>
<evidence type="ECO:0000256" key="5">
    <source>
        <dbReference type="ARBA" id="ARBA00023128"/>
    </source>
</evidence>
<comment type="similarity">
    <text evidence="8">Belongs to the GTP-binding elongation factor family. LepA subfamily.</text>
</comment>
<dbReference type="GO" id="GO:0003924">
    <property type="term" value="F:GTPase activity"/>
    <property type="evidence" value="ECO:0007669"/>
    <property type="project" value="UniProtKB-UniRule"/>
</dbReference>
<sequence>MRPTPPSPHADTHFPPDRIRNFSIIAHVDHGKSTLADRLLEATGAIAAGGQAQYLDKLQVERERGITAQTVSLVYRHLGADYLLNLIDTPGHVDFSYEVSRSLAACQGALLLVDASQGAQTVANFFLAFEQDLAIVPVLNKIDMDSAEPQRVAQQLKDAFDIEPEECLRVSAKTGLGLEAVLPAVVERVPPPRGDPSADLRMLLFDAYHDEYRGVVCLVEVLDGRVQKGDKITAASTGTHYEVNEVGLLAPEPQPTGELLTGQVGYMLVGMKDTRSARVGDTWHHQRMPVPALPGFKSAKSMVFAGIFPLSADGFEQLQAAMERLTLNDASGKPRAAWCLRSTAVAVRRENSNALGAGFRCGFLGLLHMDVFRQRLEQEHGASVIVTAPTVPCRVVLPGGDTLELQNPAEFPLNVKIAEVWEPTVAATIVTPNDYVGSIMQLCQDRRGEMQEHAVLGAGRTLLKYHLPLAELGGDYYDELKSVSSGYASFDYEEAEQAHLQRLDILINGEPVDALARVVHRDKAQVVGRRLCAKLRDLMDRQQFEVVLQASAGGRIVARETLKAYRKNVLAKCYGGDVSRKRKLLEKQKEGKKRMRRVGSVDVPQEVFHELMKAGNKG</sequence>
<protein>
    <recommendedName>
        <fullName evidence="8">Translation factor GUF1 homolog, mitochondrial</fullName>
        <ecNumber evidence="8">3.6.5.n1</ecNumber>
    </recommendedName>
    <alternativeName>
        <fullName evidence="8">Elongation factor 4 homolog</fullName>
        <shortName evidence="8">EF-4</shortName>
    </alternativeName>
    <alternativeName>
        <fullName evidence="8">GTPase GUF1 homolog</fullName>
    </alternativeName>
    <alternativeName>
        <fullName evidence="8">Ribosomal back-translocase</fullName>
    </alternativeName>
</protein>
<dbReference type="PANTHER" id="PTHR43512:SF7">
    <property type="entry name" value="TRANSLATION FACTOR GUF1, MITOCHONDRIAL"/>
    <property type="match status" value="1"/>
</dbReference>
<dbReference type="InterPro" id="IPR035647">
    <property type="entry name" value="EFG_III/V"/>
</dbReference>
<reference evidence="10 11" key="1">
    <citation type="journal article" date="2010" name="Plant Cell">
        <title>The Chlorella variabilis NC64A genome reveals adaptation to photosymbiosis, coevolution with viruses, and cryptic sex.</title>
        <authorList>
            <person name="Blanc G."/>
            <person name="Duncan G."/>
            <person name="Agarkova I."/>
            <person name="Borodovsky M."/>
            <person name="Gurnon J."/>
            <person name="Kuo A."/>
            <person name="Lindquist E."/>
            <person name="Lucas S."/>
            <person name="Pangilinan J."/>
            <person name="Polle J."/>
            <person name="Salamov A."/>
            <person name="Terry A."/>
            <person name="Yamada T."/>
            <person name="Dunigan D.D."/>
            <person name="Grigoriev I.V."/>
            <person name="Claverie J.M."/>
            <person name="Van Etten J.L."/>
        </authorList>
    </citation>
    <scope>NUCLEOTIDE SEQUENCE [LARGE SCALE GENOMIC DNA]</scope>
    <source>
        <strain evidence="10 11">NC64A</strain>
    </source>
</reference>
<gene>
    <name evidence="10" type="ORF">CHLNCDRAFT_56093</name>
</gene>
<dbReference type="PROSITE" id="PS51722">
    <property type="entry name" value="G_TR_2"/>
    <property type="match status" value="1"/>
</dbReference>
<dbReference type="FunFam" id="3.40.50.300:FF:000078">
    <property type="entry name" value="Elongation factor 4"/>
    <property type="match status" value="1"/>
</dbReference>
<evidence type="ECO:0000256" key="1">
    <source>
        <dbReference type="ARBA" id="ARBA00005454"/>
    </source>
</evidence>
<comment type="similarity">
    <text evidence="1">Belongs to the TRAFAC class translation factor GTPase superfamily. Classic translation factor GTPase family. LepA subfamily.</text>
</comment>
<dbReference type="PRINTS" id="PR00315">
    <property type="entry name" value="ELONGATNFCT"/>
</dbReference>
<dbReference type="HAMAP" id="MF_00071">
    <property type="entry name" value="LepA"/>
    <property type="match status" value="1"/>
</dbReference>
<dbReference type="Pfam" id="PF00009">
    <property type="entry name" value="GTP_EFTU"/>
    <property type="match status" value="1"/>
</dbReference>
<dbReference type="FunFam" id="2.40.30.10:FF:000015">
    <property type="entry name" value="Translation factor GUF1, mitochondrial"/>
    <property type="match status" value="1"/>
</dbReference>
<dbReference type="FunFam" id="3.30.70.870:FF:000004">
    <property type="entry name" value="Translation factor GUF1, mitochondrial"/>
    <property type="match status" value="1"/>
</dbReference>
<evidence type="ECO:0000256" key="3">
    <source>
        <dbReference type="ARBA" id="ARBA00022792"/>
    </source>
</evidence>
<dbReference type="InterPro" id="IPR035654">
    <property type="entry name" value="LepA_IV"/>
</dbReference>
<keyword evidence="3 8" id="KW-0999">Mitochondrion inner membrane</keyword>